<evidence type="ECO:0000256" key="1">
    <source>
        <dbReference type="SAM" id="Phobius"/>
    </source>
</evidence>
<feature type="transmembrane region" description="Helical" evidence="1">
    <location>
        <begin position="160"/>
        <end position="180"/>
    </location>
</feature>
<dbReference type="RefSeq" id="WP_034076236.1">
    <property type="nucleotide sequence ID" value="NZ_CP015878.1"/>
</dbReference>
<dbReference type="PROSITE" id="PS50234">
    <property type="entry name" value="VWFA"/>
    <property type="match status" value="1"/>
</dbReference>
<gene>
    <name evidence="3" type="ORF">A9C11_21040</name>
</gene>
<dbReference type="Proteomes" id="UP000077748">
    <property type="component" value="Chromosome"/>
</dbReference>
<keyword evidence="1" id="KW-0472">Membrane</keyword>
<dbReference type="Pfam" id="PF13519">
    <property type="entry name" value="VWA_2"/>
    <property type="match status" value="1"/>
</dbReference>
<dbReference type="Gene3D" id="3.40.50.410">
    <property type="entry name" value="von Willebrand factor, type A domain"/>
    <property type="match status" value="1"/>
</dbReference>
<dbReference type="EMBL" id="CP015878">
    <property type="protein sequence ID" value="ANI16303.1"/>
    <property type="molecule type" value="Genomic_DNA"/>
</dbReference>
<sequence length="419" mass="46441">MQRITRDSSVHAPELLTTLDDKVRLLQRYFPPSVASLFATPRQGEDGTLQWWSGLGGQPLPYNQLDAGAGQALLARYEQRQAAIAQLIEALEQRGNAQEVQMLRSLQGAPDLDNLYSLNQEPVVVRWGIPPLTSEVSGTPSMPPPTTPEKNRRRWFFIRLSRWWLLLPLLPLLLWLLWGWRGYLWHLINPRPVGNFACHANATPPDFVVVLDTSGSMNLNIGISKEDETWINEIGGNLPDNNPRKSRLMSEPTRLTAAKQAFDSMLERLHPAIDLRLITFQGCEATIDRGLFATSQRNQLRQEVHQLGAASGTPLAASLEQAASLVDGRFKDAVVVMFVDGEDGCGQNACELSKRIAQKQPRLRVNVVNISDSNLSNCVAENTGGRVYAARNINEVQRMLQDASEEVASDPACPGADVP</sequence>
<dbReference type="SMART" id="SM00327">
    <property type="entry name" value="VWA"/>
    <property type="match status" value="1"/>
</dbReference>
<keyword evidence="1" id="KW-0812">Transmembrane</keyword>
<feature type="domain" description="VWFA" evidence="2">
    <location>
        <begin position="206"/>
        <end position="407"/>
    </location>
</feature>
<proteinExistence type="predicted"/>
<dbReference type="InterPro" id="IPR002035">
    <property type="entry name" value="VWF_A"/>
</dbReference>
<name>A0A1A9KH39_9PSED</name>
<dbReference type="AlphaFoldDB" id="A0A1A9KH39"/>
<dbReference type="InterPro" id="IPR051266">
    <property type="entry name" value="CLCR"/>
</dbReference>
<dbReference type="PANTHER" id="PTHR10579">
    <property type="entry name" value="CALCIUM-ACTIVATED CHLORIDE CHANNEL REGULATOR"/>
    <property type="match status" value="1"/>
</dbReference>
<organism evidence="3 4">
    <name type="scientific">Pseudomonas citronellolis</name>
    <dbReference type="NCBI Taxonomy" id="53408"/>
    <lineage>
        <taxon>Bacteria</taxon>
        <taxon>Pseudomonadati</taxon>
        <taxon>Pseudomonadota</taxon>
        <taxon>Gammaproteobacteria</taxon>
        <taxon>Pseudomonadales</taxon>
        <taxon>Pseudomonadaceae</taxon>
        <taxon>Pseudomonas</taxon>
    </lineage>
</organism>
<dbReference type="PANTHER" id="PTHR10579:SF43">
    <property type="entry name" value="ZINC FINGER (C3HC4-TYPE RING FINGER) FAMILY PROTEIN"/>
    <property type="match status" value="1"/>
</dbReference>
<dbReference type="InterPro" id="IPR036465">
    <property type="entry name" value="vWFA_dom_sf"/>
</dbReference>
<evidence type="ECO:0000259" key="2">
    <source>
        <dbReference type="PROSITE" id="PS50234"/>
    </source>
</evidence>
<evidence type="ECO:0000313" key="4">
    <source>
        <dbReference type="Proteomes" id="UP000077748"/>
    </source>
</evidence>
<protein>
    <recommendedName>
        <fullName evidence="2">VWFA domain-containing protein</fullName>
    </recommendedName>
</protein>
<keyword evidence="1" id="KW-1133">Transmembrane helix</keyword>
<accession>A0A1A9KH39</accession>
<reference evidence="3 4" key="1">
    <citation type="submission" date="2016-05" db="EMBL/GenBank/DDBJ databases">
        <title>Genome Sequence of Pseudomonas citronellolis Strain SJTE-3, an Estrogens and Persistent Organic Pollutants degradation strain.</title>
        <authorList>
            <person name="Liang R."/>
        </authorList>
    </citation>
    <scope>NUCLEOTIDE SEQUENCE [LARGE SCALE GENOMIC DNA]</scope>
    <source>
        <strain evidence="3 4">SJTE-3</strain>
    </source>
</reference>
<evidence type="ECO:0000313" key="3">
    <source>
        <dbReference type="EMBL" id="ANI16303.1"/>
    </source>
</evidence>
<dbReference type="SUPFAM" id="SSF53300">
    <property type="entry name" value="vWA-like"/>
    <property type="match status" value="1"/>
</dbReference>